<keyword evidence="1" id="KW-0472">Membrane</keyword>
<protein>
    <submittedName>
        <fullName evidence="2">Uncharacterized protein</fullName>
    </submittedName>
</protein>
<keyword evidence="1" id="KW-1133">Transmembrane helix</keyword>
<reference evidence="2" key="1">
    <citation type="journal article" date="2020" name="Stud. Mycol.">
        <title>101 Dothideomycetes genomes: a test case for predicting lifestyles and emergence of pathogens.</title>
        <authorList>
            <person name="Haridas S."/>
            <person name="Albert R."/>
            <person name="Binder M."/>
            <person name="Bloem J."/>
            <person name="Labutti K."/>
            <person name="Salamov A."/>
            <person name="Andreopoulos B."/>
            <person name="Baker S."/>
            <person name="Barry K."/>
            <person name="Bills G."/>
            <person name="Bluhm B."/>
            <person name="Cannon C."/>
            <person name="Castanera R."/>
            <person name="Culley D."/>
            <person name="Daum C."/>
            <person name="Ezra D."/>
            <person name="Gonzalez J."/>
            <person name="Henrissat B."/>
            <person name="Kuo A."/>
            <person name="Liang C."/>
            <person name="Lipzen A."/>
            <person name="Lutzoni F."/>
            <person name="Magnuson J."/>
            <person name="Mondo S."/>
            <person name="Nolan M."/>
            <person name="Ohm R."/>
            <person name="Pangilinan J."/>
            <person name="Park H.-J."/>
            <person name="Ramirez L."/>
            <person name="Alfaro M."/>
            <person name="Sun H."/>
            <person name="Tritt A."/>
            <person name="Yoshinaga Y."/>
            <person name="Zwiers L.-H."/>
            <person name="Turgeon B."/>
            <person name="Goodwin S."/>
            <person name="Spatafora J."/>
            <person name="Crous P."/>
            <person name="Grigoriev I."/>
        </authorList>
    </citation>
    <scope>NUCLEOTIDE SEQUENCE</scope>
    <source>
        <strain evidence="2">CBS 123094</strain>
    </source>
</reference>
<keyword evidence="3" id="KW-1185">Reference proteome</keyword>
<proteinExistence type="predicted"/>
<name>A0A6A5W6B4_9PLEO</name>
<evidence type="ECO:0000256" key="1">
    <source>
        <dbReference type="SAM" id="Phobius"/>
    </source>
</evidence>
<evidence type="ECO:0000313" key="3">
    <source>
        <dbReference type="Proteomes" id="UP000799779"/>
    </source>
</evidence>
<organism evidence="2 3">
    <name type="scientific">Amniculicola lignicola CBS 123094</name>
    <dbReference type="NCBI Taxonomy" id="1392246"/>
    <lineage>
        <taxon>Eukaryota</taxon>
        <taxon>Fungi</taxon>
        <taxon>Dikarya</taxon>
        <taxon>Ascomycota</taxon>
        <taxon>Pezizomycotina</taxon>
        <taxon>Dothideomycetes</taxon>
        <taxon>Pleosporomycetidae</taxon>
        <taxon>Pleosporales</taxon>
        <taxon>Amniculicolaceae</taxon>
        <taxon>Amniculicola</taxon>
    </lineage>
</organism>
<dbReference type="AlphaFoldDB" id="A0A6A5W6B4"/>
<gene>
    <name evidence="2" type="ORF">P154DRAFT_581531</name>
</gene>
<feature type="transmembrane region" description="Helical" evidence="1">
    <location>
        <begin position="118"/>
        <end position="142"/>
    </location>
</feature>
<accession>A0A6A5W6B4</accession>
<sequence length="166" mass="18106">MPTAVSAEFLERSLTNDVTITSVVTHVLRGMGKVVTDHVEELENKVTSLAKAATTMVPSNLQNMATDVQNVVSNGQSVAASMTQAAGQAFNSAKEDGKSKLAKAAWDAIWHTSAFKGVFLFFTVGVPLILLALMLMIIWVYYRKMLFTFLKCCSCCNSCNDLDEGW</sequence>
<dbReference type="Proteomes" id="UP000799779">
    <property type="component" value="Unassembled WGS sequence"/>
</dbReference>
<dbReference type="EMBL" id="ML977653">
    <property type="protein sequence ID" value="KAF1994675.1"/>
    <property type="molecule type" value="Genomic_DNA"/>
</dbReference>
<keyword evidence="1" id="KW-0812">Transmembrane</keyword>
<evidence type="ECO:0000313" key="2">
    <source>
        <dbReference type="EMBL" id="KAF1994675.1"/>
    </source>
</evidence>